<evidence type="ECO:0000256" key="1">
    <source>
        <dbReference type="SAM" id="MobiDB-lite"/>
    </source>
</evidence>
<evidence type="ECO:0000313" key="4">
    <source>
        <dbReference type="Proteomes" id="UP000824093"/>
    </source>
</evidence>
<keyword evidence="2" id="KW-0812">Transmembrane</keyword>
<evidence type="ECO:0000313" key="3">
    <source>
        <dbReference type="EMBL" id="HIU51248.1"/>
    </source>
</evidence>
<name>A0A9D1S9D4_9FIRM</name>
<sequence length="1177" mass="131317">MKKYVLFMISIGLILGILLVYNIISFQKKNSNVFEESGYILQSASGQTQNVEKYYFNANETYKTKYDQKIVFDDTNGDQVTMAKANFVHYNNGGISSLQKGVIIDLQKVDANPIQYYSIGANKILKKQSDRYVISHLGGNLEFQSLIWKIADNKYLVAGNEITVNFNDGTSKVINGYIEIEYLDNQVVKLYNQELTYQTISTQVNIDVPNGIRLNLESKIVSKDGVNKMSLSNMVIDSNDNVEIVDLEEEQEKDEQNQTENETTDENTDDGDGTTQGNGNGQGNGSIQNGGIGQNGGAGEGTTGDGSTGSNTGSGSGNLGENDQIMQEDPTVNAPVFKVENFEVDSITMEATIAIVDDESKLVSDHIFKIIQNNTGKVVYYTEEVLGTYSIDLSVSTLSPDTEYTLVAESTYAIDDVEYTKNFIYKIFRTKSVGIDFEKDVFTNNTMKFDITVESDSKVKSAELALVNAQGDILQTAEVGNGTELGKTAEFVGLESNTEYIVRLTNVLYDGQVITNGFELEKVYKTLKDKPQISGADFEIDKRNSVFILKLTNVQDPDDGIKSFRYEVYDTRMNIQESDPVFVKETTQTEDVIVNVNGDPLERGVPYTFKVVAVFDDNEKEIEYESEFSQEIMKMDGVEFPTVRFEEHLVTFERIEGNLIVEDSNNTISLDEDNDFIISYSDSTGYTRSFTYQGSLTIPIKVNDLRANETYKFSVYTRVNLQDGNEPIDECYIGGAVIKTGVPGNMMAAFVKDDSDVKNTFNIKFNLRSVIDDSEEEQDPATAAELKDLEAKVLTGMQFSIYAGQTTDGNPVRTVKLVDENTKPYESQLKVDFFDNTASITPEFFGAQNKDFKDQYYTIKVSNAYDYTYDGGNALPILENTFTFNANGYMPDLPTDVNNAIDVITIRNRDVTPRPREDLNAETVVGYQIKATYDNSQNYAKKIVYSAYDATTGELVAVQEATIGEDGTVPSVTFQVKDGTPYSEKDTEGLTRGNSYYFTYVAYLDLNGDGEPETIYPYQDGEEEIILRSTTVTPEKQAPRIIMYPSTSSNTTATYKYKCNDVDHALEEESMSAIINATSLRDTKPINTNSGEEFDEVTFETLIPGNLTIRVTERLLKAEPAVYNELTNLYFEGITNLDAVQYRVGLEENRVIITLTGDEETTKRITAVKAEFVSEAV</sequence>
<keyword evidence="2" id="KW-0472">Membrane</keyword>
<feature type="compositionally biased region" description="Gly residues" evidence="1">
    <location>
        <begin position="274"/>
        <end position="318"/>
    </location>
</feature>
<dbReference type="EMBL" id="DVNH01000011">
    <property type="protein sequence ID" value="HIU51248.1"/>
    <property type="molecule type" value="Genomic_DNA"/>
</dbReference>
<protein>
    <submittedName>
        <fullName evidence="3">Uncharacterized protein</fullName>
    </submittedName>
</protein>
<evidence type="ECO:0000256" key="2">
    <source>
        <dbReference type="SAM" id="Phobius"/>
    </source>
</evidence>
<feature type="region of interest" description="Disordered" evidence="1">
    <location>
        <begin position="249"/>
        <end position="324"/>
    </location>
</feature>
<gene>
    <name evidence="3" type="ORF">IAB70_01270</name>
</gene>
<reference evidence="3" key="2">
    <citation type="journal article" date="2021" name="PeerJ">
        <title>Extensive microbial diversity within the chicken gut microbiome revealed by metagenomics and culture.</title>
        <authorList>
            <person name="Gilroy R."/>
            <person name="Ravi A."/>
            <person name="Getino M."/>
            <person name="Pursley I."/>
            <person name="Horton D.L."/>
            <person name="Alikhan N.F."/>
            <person name="Baker D."/>
            <person name="Gharbi K."/>
            <person name="Hall N."/>
            <person name="Watson M."/>
            <person name="Adriaenssens E.M."/>
            <person name="Foster-Nyarko E."/>
            <person name="Jarju S."/>
            <person name="Secka A."/>
            <person name="Antonio M."/>
            <person name="Oren A."/>
            <person name="Chaudhuri R.R."/>
            <person name="La Ragione R."/>
            <person name="Hildebrand F."/>
            <person name="Pallen M.J."/>
        </authorList>
    </citation>
    <scope>NUCLEOTIDE SEQUENCE</scope>
    <source>
        <strain evidence="3">CHK195-15760</strain>
    </source>
</reference>
<dbReference type="AlphaFoldDB" id="A0A9D1S9D4"/>
<accession>A0A9D1S9D4</accession>
<comment type="caution">
    <text evidence="3">The sequence shown here is derived from an EMBL/GenBank/DDBJ whole genome shotgun (WGS) entry which is preliminary data.</text>
</comment>
<feature type="non-terminal residue" evidence="3">
    <location>
        <position position="1177"/>
    </location>
</feature>
<feature type="compositionally biased region" description="Acidic residues" evidence="1">
    <location>
        <begin position="262"/>
        <end position="272"/>
    </location>
</feature>
<keyword evidence="2" id="KW-1133">Transmembrane helix</keyword>
<reference evidence="3" key="1">
    <citation type="submission" date="2020-10" db="EMBL/GenBank/DDBJ databases">
        <authorList>
            <person name="Gilroy R."/>
        </authorList>
    </citation>
    <scope>NUCLEOTIDE SEQUENCE</scope>
    <source>
        <strain evidence="3">CHK195-15760</strain>
    </source>
</reference>
<feature type="transmembrane region" description="Helical" evidence="2">
    <location>
        <begin position="5"/>
        <end position="24"/>
    </location>
</feature>
<dbReference type="Proteomes" id="UP000824093">
    <property type="component" value="Unassembled WGS sequence"/>
</dbReference>
<organism evidence="3 4">
    <name type="scientific">Candidatus Merdicola faecigallinarum</name>
    <dbReference type="NCBI Taxonomy" id="2840862"/>
    <lineage>
        <taxon>Bacteria</taxon>
        <taxon>Bacillati</taxon>
        <taxon>Bacillota</taxon>
        <taxon>Clostridia</taxon>
        <taxon>Candidatus Merdicola</taxon>
    </lineage>
</organism>
<proteinExistence type="predicted"/>